<accession>B6U2C8</accession>
<name>B6U2C8_MAIZE</name>
<evidence type="ECO:0000313" key="1">
    <source>
        <dbReference type="EMBL" id="ACG43511.1"/>
    </source>
</evidence>
<dbReference type="EMBL" id="EU971393">
    <property type="protein sequence ID" value="ACG43511.1"/>
    <property type="molecule type" value="mRNA"/>
</dbReference>
<sequence length="40" mass="4531">MSELHRRRKMSAGLAHAVFKSMVEEEDEAEVAAMAPQEEE</sequence>
<reference evidence="1" key="1">
    <citation type="journal article" date="2009" name="Plant Mol. Biol.">
        <title>Insights into corn genes derived from large-scale cDNA sequencing.</title>
        <authorList>
            <person name="Alexandrov N.N."/>
            <person name="Brover V.V."/>
            <person name="Freidin S."/>
            <person name="Troukhan M.E."/>
            <person name="Tatarinova T.V."/>
            <person name="Zhang H."/>
            <person name="Swaller T.J."/>
            <person name="Lu Y.P."/>
            <person name="Bouck J."/>
            <person name="Flavell R.B."/>
            <person name="Feldmann K.A."/>
        </authorList>
    </citation>
    <scope>NUCLEOTIDE SEQUENCE</scope>
</reference>
<organism evidence="1">
    <name type="scientific">Zea mays</name>
    <name type="common">Maize</name>
    <dbReference type="NCBI Taxonomy" id="4577"/>
    <lineage>
        <taxon>Eukaryota</taxon>
        <taxon>Viridiplantae</taxon>
        <taxon>Streptophyta</taxon>
        <taxon>Embryophyta</taxon>
        <taxon>Tracheophyta</taxon>
        <taxon>Spermatophyta</taxon>
        <taxon>Magnoliopsida</taxon>
        <taxon>Liliopsida</taxon>
        <taxon>Poales</taxon>
        <taxon>Poaceae</taxon>
        <taxon>PACMAD clade</taxon>
        <taxon>Panicoideae</taxon>
        <taxon>Andropogonodae</taxon>
        <taxon>Andropogoneae</taxon>
        <taxon>Tripsacinae</taxon>
        <taxon>Zea</taxon>
    </lineage>
</organism>
<proteinExistence type="evidence at transcript level"/>
<dbReference type="AlphaFoldDB" id="B6U2C8"/>
<protein>
    <submittedName>
        <fullName evidence="1">Uncharacterized protein</fullName>
    </submittedName>
</protein>